<accession>A0AAQ3JV74</accession>
<dbReference type="EMBL" id="CP136891">
    <property type="protein sequence ID" value="WOK95953.1"/>
    <property type="molecule type" value="Genomic_DNA"/>
</dbReference>
<sequence>MGKGRMVFGKGTSWALSLTLGQALALALRLALAVVSSLWVAVVVPGLEGYHKRLRLLLVFTELSYQKPGRVPLRSPRQLRPHAPLPVAARCR</sequence>
<reference evidence="1 2" key="1">
    <citation type="submission" date="2023-10" db="EMBL/GenBank/DDBJ databases">
        <title>Chromosome-scale genome assembly provides insights into flower coloration mechanisms of Canna indica.</title>
        <authorList>
            <person name="Li C."/>
        </authorList>
    </citation>
    <scope>NUCLEOTIDE SEQUENCE [LARGE SCALE GENOMIC DNA]</scope>
    <source>
        <tissue evidence="1">Flower</tissue>
    </source>
</reference>
<dbReference type="AlphaFoldDB" id="A0AAQ3JV74"/>
<protein>
    <submittedName>
        <fullName evidence="1">Uncharacterized protein</fullName>
    </submittedName>
</protein>
<dbReference type="Proteomes" id="UP001327560">
    <property type="component" value="Chromosome 2"/>
</dbReference>
<proteinExistence type="predicted"/>
<gene>
    <name evidence="1" type="ORF">Cni_G04660</name>
</gene>
<keyword evidence="2" id="KW-1185">Reference proteome</keyword>
<evidence type="ECO:0000313" key="1">
    <source>
        <dbReference type="EMBL" id="WOK95953.1"/>
    </source>
</evidence>
<organism evidence="1 2">
    <name type="scientific">Canna indica</name>
    <name type="common">Indian-shot</name>
    <dbReference type="NCBI Taxonomy" id="4628"/>
    <lineage>
        <taxon>Eukaryota</taxon>
        <taxon>Viridiplantae</taxon>
        <taxon>Streptophyta</taxon>
        <taxon>Embryophyta</taxon>
        <taxon>Tracheophyta</taxon>
        <taxon>Spermatophyta</taxon>
        <taxon>Magnoliopsida</taxon>
        <taxon>Liliopsida</taxon>
        <taxon>Zingiberales</taxon>
        <taxon>Cannaceae</taxon>
        <taxon>Canna</taxon>
    </lineage>
</organism>
<name>A0AAQ3JV74_9LILI</name>
<evidence type="ECO:0000313" key="2">
    <source>
        <dbReference type="Proteomes" id="UP001327560"/>
    </source>
</evidence>